<gene>
    <name evidence="3" type="ORF">NJR55_03600</name>
</gene>
<protein>
    <submittedName>
        <fullName evidence="3">Penicillin-binding protein activator</fullName>
    </submittedName>
</protein>
<keyword evidence="4" id="KW-1185">Reference proteome</keyword>
<evidence type="ECO:0000313" key="4">
    <source>
        <dbReference type="Proteomes" id="UP001139474"/>
    </source>
</evidence>
<dbReference type="GO" id="GO:0030234">
    <property type="term" value="F:enzyme regulator activity"/>
    <property type="evidence" value="ECO:0007669"/>
    <property type="project" value="TreeGrafter"/>
</dbReference>
<dbReference type="InterPro" id="IPR028082">
    <property type="entry name" value="Peripla_BP_I"/>
</dbReference>
<dbReference type="GO" id="GO:0009252">
    <property type="term" value="P:peptidoglycan biosynthetic process"/>
    <property type="evidence" value="ECO:0007669"/>
    <property type="project" value="TreeGrafter"/>
</dbReference>
<accession>A0A9X2JRX1</accession>
<keyword evidence="1" id="KW-0472">Membrane</keyword>
<sequence length="627" mass="70532">MFRTHSFVLLALMALLVLTQCTSAPDRSTKGPAEAVDVADQELSLTEEKSARDWLQEADAAANEVEQHSALIRAANAFQNEQQWQQAATILAQLAPQKITHHSQKYYRLAKARWAAEQKIWAKVIEELEDVATQFNQREFRVLSLQLLSQAAYQQQDYWQSLVWQVDAQRFAEQRNTDTVWSIARRIKQSELPQQRPNDLALAGWWRLVDYHHQAMTRPDNLTSYLNQWQQSFPNHEAATLVEAWLEPSLKPSELEPEAEQASPEPTLAVLLPLSGRYKQQGQAVRDGVIARTGEMKNLRVVFIDSEAGDIESQQKRIEELSPVGIIGPLLKDKVAAWSAQPITGIPQVYLNQIDDEATQNSLTNIFFALSPESEAEQAAQKINKQFPGSKSALVITADGSSGRRMVDAFTSSWENEQAEQPTISYFSEREDMKATVERSLGLTDSQQRIRAVKIAAGKIIVDAQERSRRDISAIYLPGNLQQTRLLKPFIDVSVSPFAEPIPVYASSATHELKNRLGDSDLNGIIFSDIPWLIENSGKNILLSQWLELRNGWGLSLARLTAMGYDSVSLIQRLEMMNRMPGLVWSGLSGELHIDNSVVQRKLIWATFSEGEITLAKEADNAGSRYR</sequence>
<dbReference type="Gene3D" id="3.40.50.2300">
    <property type="match status" value="2"/>
</dbReference>
<dbReference type="PANTHER" id="PTHR38038:SF1">
    <property type="entry name" value="PENICILLIN-BINDING PROTEIN ACTIVATOR LPOA"/>
    <property type="match status" value="1"/>
</dbReference>
<organism evidence="3 4">
    <name type="scientific">Idiomarina rhizosphaerae</name>
    <dbReference type="NCBI Taxonomy" id="2961572"/>
    <lineage>
        <taxon>Bacteria</taxon>
        <taxon>Pseudomonadati</taxon>
        <taxon>Pseudomonadota</taxon>
        <taxon>Gammaproteobacteria</taxon>
        <taxon>Alteromonadales</taxon>
        <taxon>Idiomarinaceae</taxon>
        <taxon>Idiomarina</taxon>
    </lineage>
</organism>
<dbReference type="Pfam" id="PF04348">
    <property type="entry name" value="LppC"/>
    <property type="match status" value="1"/>
</dbReference>
<dbReference type="InterPro" id="IPR007443">
    <property type="entry name" value="LpoA"/>
</dbReference>
<dbReference type="RefSeq" id="WP_253617932.1">
    <property type="nucleotide sequence ID" value="NZ_JAMZDE010000003.1"/>
</dbReference>
<dbReference type="PANTHER" id="PTHR38038">
    <property type="entry name" value="PENICILLIN-BINDING PROTEIN ACTIVATOR LPOA"/>
    <property type="match status" value="1"/>
</dbReference>
<proteinExistence type="predicted"/>
<feature type="chain" id="PRO_5040724056" evidence="2">
    <location>
        <begin position="25"/>
        <end position="627"/>
    </location>
</feature>
<evidence type="ECO:0000256" key="1">
    <source>
        <dbReference type="ARBA" id="ARBA00023136"/>
    </source>
</evidence>
<keyword evidence="2" id="KW-0732">Signal</keyword>
<dbReference type="CDD" id="cd06339">
    <property type="entry name" value="PBP1_YraM_LppC_lipoprotein-like"/>
    <property type="match status" value="1"/>
</dbReference>
<dbReference type="EMBL" id="JAMZDE010000003">
    <property type="protein sequence ID" value="MCP1338669.1"/>
    <property type="molecule type" value="Genomic_DNA"/>
</dbReference>
<dbReference type="AlphaFoldDB" id="A0A9X2JRX1"/>
<comment type="caution">
    <text evidence="3">The sequence shown here is derived from an EMBL/GenBank/DDBJ whole genome shotgun (WGS) entry which is preliminary data.</text>
</comment>
<reference evidence="3" key="1">
    <citation type="submission" date="2022-06" db="EMBL/GenBank/DDBJ databases">
        <title>Idiomarina rhizosphaerae M1R2S28.</title>
        <authorList>
            <person name="Sun J.-Q."/>
            <person name="Li L.-F."/>
        </authorList>
    </citation>
    <scope>NUCLEOTIDE SEQUENCE</scope>
    <source>
        <strain evidence="3">M1R2S28</strain>
    </source>
</reference>
<dbReference type="GO" id="GO:0031241">
    <property type="term" value="C:periplasmic side of cell outer membrane"/>
    <property type="evidence" value="ECO:0007669"/>
    <property type="project" value="TreeGrafter"/>
</dbReference>
<name>A0A9X2JRX1_9GAMM</name>
<evidence type="ECO:0000313" key="3">
    <source>
        <dbReference type="EMBL" id="MCP1338669.1"/>
    </source>
</evidence>
<dbReference type="SUPFAM" id="SSF53822">
    <property type="entry name" value="Periplasmic binding protein-like I"/>
    <property type="match status" value="1"/>
</dbReference>
<dbReference type="Proteomes" id="UP001139474">
    <property type="component" value="Unassembled WGS sequence"/>
</dbReference>
<dbReference type="Gene3D" id="1.25.40.650">
    <property type="match status" value="1"/>
</dbReference>
<evidence type="ECO:0000256" key="2">
    <source>
        <dbReference type="SAM" id="SignalP"/>
    </source>
</evidence>
<feature type="signal peptide" evidence="2">
    <location>
        <begin position="1"/>
        <end position="24"/>
    </location>
</feature>